<keyword evidence="6 12" id="KW-0812">Transmembrane</keyword>
<evidence type="ECO:0000256" key="6">
    <source>
        <dbReference type="ARBA" id="ARBA00022692"/>
    </source>
</evidence>
<evidence type="ECO:0000313" key="15">
    <source>
        <dbReference type="Proteomes" id="UP000253941"/>
    </source>
</evidence>
<keyword evidence="3" id="KW-0813">Transport</keyword>
<dbReference type="RefSeq" id="WP_114583558.1">
    <property type="nucleotide sequence ID" value="NZ_QPMH01000025.1"/>
</dbReference>
<evidence type="ECO:0000259" key="13">
    <source>
        <dbReference type="Pfam" id="PF01292"/>
    </source>
</evidence>
<dbReference type="GO" id="GO:0020037">
    <property type="term" value="F:heme binding"/>
    <property type="evidence" value="ECO:0007669"/>
    <property type="project" value="TreeGrafter"/>
</dbReference>
<organism evidence="14 15">
    <name type="scientific">Ferruginivarius sediminum</name>
    <dbReference type="NCBI Taxonomy" id="2661937"/>
    <lineage>
        <taxon>Bacteria</taxon>
        <taxon>Pseudomonadati</taxon>
        <taxon>Pseudomonadota</taxon>
        <taxon>Alphaproteobacteria</taxon>
        <taxon>Rhodospirillales</taxon>
        <taxon>Rhodospirillaceae</taxon>
        <taxon>Ferruginivarius</taxon>
    </lineage>
</organism>
<dbReference type="Gene3D" id="1.20.950.20">
    <property type="entry name" value="Transmembrane di-heme cytochromes, Chain C"/>
    <property type="match status" value="1"/>
</dbReference>
<evidence type="ECO:0000256" key="9">
    <source>
        <dbReference type="ARBA" id="ARBA00022989"/>
    </source>
</evidence>
<reference evidence="14 15" key="1">
    <citation type="submission" date="2018-07" db="EMBL/GenBank/DDBJ databases">
        <title>Venubactetium sediminum gen. nov., sp. nov., isolated from a marine solar saltern.</title>
        <authorList>
            <person name="Wang S."/>
        </authorList>
    </citation>
    <scope>NUCLEOTIDE SEQUENCE [LARGE SCALE GENOMIC DNA]</scope>
    <source>
        <strain evidence="14 15">WD2A32</strain>
    </source>
</reference>
<feature type="transmembrane region" description="Helical" evidence="12">
    <location>
        <begin position="167"/>
        <end position="190"/>
    </location>
</feature>
<dbReference type="GO" id="GO:0009055">
    <property type="term" value="F:electron transfer activity"/>
    <property type="evidence" value="ECO:0007669"/>
    <property type="project" value="InterPro"/>
</dbReference>
<dbReference type="Proteomes" id="UP000253941">
    <property type="component" value="Unassembled WGS sequence"/>
</dbReference>
<evidence type="ECO:0000256" key="7">
    <source>
        <dbReference type="ARBA" id="ARBA00022723"/>
    </source>
</evidence>
<evidence type="ECO:0000256" key="12">
    <source>
        <dbReference type="SAM" id="Phobius"/>
    </source>
</evidence>
<feature type="transmembrane region" description="Helical" evidence="12">
    <location>
        <begin position="60"/>
        <end position="79"/>
    </location>
</feature>
<dbReference type="GO" id="GO:0005886">
    <property type="term" value="C:plasma membrane"/>
    <property type="evidence" value="ECO:0007669"/>
    <property type="project" value="UniProtKB-SubCell"/>
</dbReference>
<dbReference type="SUPFAM" id="SSF81342">
    <property type="entry name" value="Transmembrane di-heme cytochromes"/>
    <property type="match status" value="1"/>
</dbReference>
<sequence>MSDKRGESSVHVPGWLRLWHAGMALTVVVLTLTGLLVHFGGWVPGNGLASVVAIHEATGIAGGVIYALGLTGLAASGDWRRYLPPRRHLIGSLAEQFRYYAFRLPRQDLAKVTAREQRFNPLQQCVYLATLVVCLPVLLGTGIAFMFPQTLPKTIMGYAGLWPVAALHTLAAVFVLIFLLVHIYLAFAAAPHLASLRLMVTGHWRH</sequence>
<comment type="similarity">
    <text evidence="2">Belongs to the HupC/HyaC/HydC family.</text>
</comment>
<evidence type="ECO:0000256" key="5">
    <source>
        <dbReference type="ARBA" id="ARBA00022617"/>
    </source>
</evidence>
<keyword evidence="9 12" id="KW-1133">Transmembrane helix</keyword>
<name>A0A369T5C6_9PROT</name>
<dbReference type="Pfam" id="PF01292">
    <property type="entry name" value="Ni_hydr_CYTB"/>
    <property type="match status" value="1"/>
</dbReference>
<dbReference type="PRINTS" id="PR00161">
    <property type="entry name" value="NIHGNASECYTB"/>
</dbReference>
<evidence type="ECO:0000313" key="14">
    <source>
        <dbReference type="EMBL" id="RDD60530.1"/>
    </source>
</evidence>
<dbReference type="InterPro" id="IPR000516">
    <property type="entry name" value="Ni-dep_Hydgase_cyt-B"/>
</dbReference>
<dbReference type="AlphaFoldDB" id="A0A369T5C6"/>
<feature type="domain" description="Cytochrome b561 bacterial/Ni-hydrogenase" evidence="13">
    <location>
        <begin position="12"/>
        <end position="202"/>
    </location>
</feature>
<evidence type="ECO:0000256" key="10">
    <source>
        <dbReference type="ARBA" id="ARBA00023004"/>
    </source>
</evidence>
<evidence type="ECO:0000256" key="11">
    <source>
        <dbReference type="ARBA" id="ARBA00023136"/>
    </source>
</evidence>
<proteinExistence type="inferred from homology"/>
<keyword evidence="5" id="KW-0349">Heme</keyword>
<keyword evidence="8" id="KW-0249">Electron transport</keyword>
<dbReference type="GO" id="GO:0005506">
    <property type="term" value="F:iron ion binding"/>
    <property type="evidence" value="ECO:0007669"/>
    <property type="project" value="InterPro"/>
</dbReference>
<feature type="transmembrane region" description="Helical" evidence="12">
    <location>
        <begin position="125"/>
        <end position="147"/>
    </location>
</feature>
<comment type="subcellular location">
    <subcellularLocation>
        <location evidence="1">Cell membrane</location>
        <topology evidence="1">Multi-pass membrane protein</topology>
    </subcellularLocation>
</comment>
<gene>
    <name evidence="14" type="ORF">DRB17_17690</name>
</gene>
<dbReference type="InterPro" id="IPR011577">
    <property type="entry name" value="Cyt_b561_bac/Ni-Hgenase"/>
</dbReference>
<dbReference type="EMBL" id="QPMH01000025">
    <property type="protein sequence ID" value="RDD60530.1"/>
    <property type="molecule type" value="Genomic_DNA"/>
</dbReference>
<dbReference type="PANTHER" id="PTHR30485">
    <property type="entry name" value="NI/FE-HYDROGENASE 1 B-TYPE CYTOCHROME SUBUNIT"/>
    <property type="match status" value="1"/>
</dbReference>
<keyword evidence="11 12" id="KW-0472">Membrane</keyword>
<feature type="transmembrane region" description="Helical" evidence="12">
    <location>
        <begin position="21"/>
        <end position="40"/>
    </location>
</feature>
<accession>A0A369T5C6</accession>
<dbReference type="GO" id="GO:0022904">
    <property type="term" value="P:respiratory electron transport chain"/>
    <property type="evidence" value="ECO:0007669"/>
    <property type="project" value="InterPro"/>
</dbReference>
<keyword evidence="10" id="KW-0408">Iron</keyword>
<dbReference type="InterPro" id="IPR016174">
    <property type="entry name" value="Di-haem_cyt_TM"/>
</dbReference>
<keyword evidence="7" id="KW-0479">Metal-binding</keyword>
<dbReference type="InterPro" id="IPR051542">
    <property type="entry name" value="Hydrogenase_cytochrome"/>
</dbReference>
<evidence type="ECO:0000256" key="4">
    <source>
        <dbReference type="ARBA" id="ARBA00022475"/>
    </source>
</evidence>
<evidence type="ECO:0000256" key="2">
    <source>
        <dbReference type="ARBA" id="ARBA00008622"/>
    </source>
</evidence>
<keyword evidence="15" id="KW-1185">Reference proteome</keyword>
<keyword evidence="4" id="KW-1003">Cell membrane</keyword>
<evidence type="ECO:0000256" key="1">
    <source>
        <dbReference type="ARBA" id="ARBA00004651"/>
    </source>
</evidence>
<comment type="caution">
    <text evidence="14">The sequence shown here is derived from an EMBL/GenBank/DDBJ whole genome shotgun (WGS) entry which is preliminary data.</text>
</comment>
<protein>
    <recommendedName>
        <fullName evidence="13">Cytochrome b561 bacterial/Ni-hydrogenase domain-containing protein</fullName>
    </recommendedName>
</protein>
<dbReference type="PANTHER" id="PTHR30485:SF1">
    <property type="entry name" value="CYTOCHROME YDHU-RELATED"/>
    <property type="match status" value="1"/>
</dbReference>
<evidence type="ECO:0000256" key="3">
    <source>
        <dbReference type="ARBA" id="ARBA00022448"/>
    </source>
</evidence>
<evidence type="ECO:0000256" key="8">
    <source>
        <dbReference type="ARBA" id="ARBA00022982"/>
    </source>
</evidence>